<dbReference type="InterPro" id="IPR001444">
    <property type="entry name" value="Flag_bb_rod_N"/>
</dbReference>
<evidence type="ECO:0000256" key="1">
    <source>
        <dbReference type="ARBA" id="ARBA00004117"/>
    </source>
</evidence>
<keyword evidence="10" id="KW-0966">Cell projection</keyword>
<evidence type="ECO:0000256" key="3">
    <source>
        <dbReference type="ARBA" id="ARBA00023143"/>
    </source>
</evidence>
<evidence type="ECO:0000259" key="9">
    <source>
        <dbReference type="Pfam" id="PF22692"/>
    </source>
</evidence>
<dbReference type="EMBL" id="JADIKJ010000009">
    <property type="protein sequence ID" value="MFK2900491.1"/>
    <property type="molecule type" value="Genomic_DNA"/>
</dbReference>
<dbReference type="NCBIfam" id="NF009280">
    <property type="entry name" value="PRK12640.1"/>
    <property type="match status" value="1"/>
</dbReference>
<feature type="domain" description="Flagellar hook protein FlgE/F/G-like D1" evidence="9">
    <location>
        <begin position="81"/>
        <end position="144"/>
    </location>
</feature>
<evidence type="ECO:0000256" key="4">
    <source>
        <dbReference type="ARBA" id="ARBA00038560"/>
    </source>
</evidence>
<proteinExistence type="inferred from homology"/>
<evidence type="ECO:0000313" key="11">
    <source>
        <dbReference type="Proteomes" id="UP001620461"/>
    </source>
</evidence>
<feature type="domain" description="Flagellar basal body rod protein N-terminal" evidence="7">
    <location>
        <begin position="5"/>
        <end position="35"/>
    </location>
</feature>
<dbReference type="Pfam" id="PF00460">
    <property type="entry name" value="Flg_bb_rod"/>
    <property type="match status" value="1"/>
</dbReference>
<organism evidence="10 11">
    <name type="scientific">Dyella jejuensis</name>
    <dbReference type="NCBI Taxonomy" id="1432009"/>
    <lineage>
        <taxon>Bacteria</taxon>
        <taxon>Pseudomonadati</taxon>
        <taxon>Pseudomonadota</taxon>
        <taxon>Gammaproteobacteria</taxon>
        <taxon>Lysobacterales</taxon>
        <taxon>Rhodanobacteraceae</taxon>
        <taxon>Dyella</taxon>
    </lineage>
</organism>
<comment type="caution">
    <text evidence="10">The sequence shown here is derived from an EMBL/GenBank/DDBJ whole genome shotgun (WGS) entry which is preliminary data.</text>
</comment>
<dbReference type="InterPro" id="IPR037925">
    <property type="entry name" value="FlgE/F/G-like"/>
</dbReference>
<dbReference type="Pfam" id="PF22692">
    <property type="entry name" value="LlgE_F_G_D1"/>
    <property type="match status" value="1"/>
</dbReference>
<dbReference type="InterPro" id="IPR053967">
    <property type="entry name" value="LlgE_F_G-like_D1"/>
</dbReference>
<dbReference type="InterPro" id="IPR012836">
    <property type="entry name" value="FlgF"/>
</dbReference>
<reference evidence="10 11" key="1">
    <citation type="submission" date="2020-10" db="EMBL/GenBank/DDBJ databases">
        <title>Phylogeny of dyella-like bacteria.</title>
        <authorList>
            <person name="Fu J."/>
        </authorList>
    </citation>
    <scope>NUCLEOTIDE SEQUENCE [LARGE SCALE GENOMIC DNA]</scope>
    <source>
        <strain evidence="10 11">JP1</strain>
    </source>
</reference>
<dbReference type="PANTHER" id="PTHR30435:SF18">
    <property type="entry name" value="FLAGELLAR BASAL-BODY ROD PROTEIN FLGF"/>
    <property type="match status" value="1"/>
</dbReference>
<gene>
    <name evidence="10" type="primary">flgF</name>
    <name evidence="10" type="ORF">ISP15_09100</name>
</gene>
<comment type="subcellular location">
    <subcellularLocation>
        <location evidence="1 6">Bacterial flagellum basal body</location>
    </subcellularLocation>
</comment>
<evidence type="ECO:0000256" key="6">
    <source>
        <dbReference type="RuleBase" id="RU362116"/>
    </source>
</evidence>
<protein>
    <recommendedName>
        <fullName evidence="5 6">Flagellar basal-body rod protein FlgF</fullName>
    </recommendedName>
</protein>
<dbReference type="NCBIfam" id="TIGR02490">
    <property type="entry name" value="flgF"/>
    <property type="match status" value="1"/>
</dbReference>
<dbReference type="NCBIfam" id="TIGR03506">
    <property type="entry name" value="FlgEFG_subfam"/>
    <property type="match status" value="1"/>
</dbReference>
<keyword evidence="11" id="KW-1185">Reference proteome</keyword>
<evidence type="ECO:0000313" key="10">
    <source>
        <dbReference type="EMBL" id="MFK2900491.1"/>
    </source>
</evidence>
<keyword evidence="10" id="KW-0969">Cilium</keyword>
<evidence type="ECO:0000256" key="5">
    <source>
        <dbReference type="ARBA" id="ARBA00040228"/>
    </source>
</evidence>
<comment type="similarity">
    <text evidence="2 6">Belongs to the flagella basal body rod proteins family.</text>
</comment>
<comment type="subunit">
    <text evidence="4 6">The basal body constitutes a major portion of the flagellar organelle and consists of five rings (E,L,P,S, and M) mounted on a central rod. The rod consists of about 26 subunits of FlgG in the distal portion, and FlgB, FlgC and FlgF are thought to build up the proximal portion of the rod with about 6 subunits each.</text>
</comment>
<accession>A0ABW8JJS4</accession>
<dbReference type="InterPro" id="IPR020013">
    <property type="entry name" value="Flagellar_FlgE/F/G"/>
</dbReference>
<evidence type="ECO:0000259" key="8">
    <source>
        <dbReference type="Pfam" id="PF06429"/>
    </source>
</evidence>
<feature type="domain" description="Flagellar basal-body/hook protein C-terminal" evidence="8">
    <location>
        <begin position="194"/>
        <end position="238"/>
    </location>
</feature>
<sequence length="241" mass="25347">MDALIYTAMSGADHAQRSLAVRANNLANAQTAGFRADMAVSETATVQGYGYDARHQARLGANAITHASGQLSETGRALDVAIQGEGYFVVDAEDGTAYTRAGSFTMDAEGTLTSNGYAVRGEGGPIVLPPHSAVTIGNDGTVSVQAEGETAMQVVDKLLLVKPEAADLVKNEKGLLVARSGMDYPADDTVAVAPGHVESSNVSAVEEMMQTMQLTRSFEMQMRLFKAADEMAEGGNRLIRS</sequence>
<dbReference type="RefSeq" id="WP_404546950.1">
    <property type="nucleotide sequence ID" value="NZ_JADIKJ010000009.1"/>
</dbReference>
<keyword evidence="10" id="KW-0282">Flagellum</keyword>
<evidence type="ECO:0000256" key="2">
    <source>
        <dbReference type="ARBA" id="ARBA00009677"/>
    </source>
</evidence>
<dbReference type="PANTHER" id="PTHR30435">
    <property type="entry name" value="FLAGELLAR PROTEIN"/>
    <property type="match status" value="1"/>
</dbReference>
<dbReference type="InterPro" id="IPR010930">
    <property type="entry name" value="Flg_bb/hook_C_dom"/>
</dbReference>
<dbReference type="SUPFAM" id="SSF117143">
    <property type="entry name" value="Flagellar hook protein flgE"/>
    <property type="match status" value="1"/>
</dbReference>
<name>A0ABW8JJS4_9GAMM</name>
<keyword evidence="3 6" id="KW-0975">Bacterial flagellum</keyword>
<evidence type="ECO:0000259" key="7">
    <source>
        <dbReference type="Pfam" id="PF00460"/>
    </source>
</evidence>
<dbReference type="Pfam" id="PF06429">
    <property type="entry name" value="Flg_bbr_C"/>
    <property type="match status" value="1"/>
</dbReference>
<dbReference type="Proteomes" id="UP001620461">
    <property type="component" value="Unassembled WGS sequence"/>
</dbReference>